<evidence type="ECO:0000256" key="4">
    <source>
        <dbReference type="ARBA" id="ARBA00022692"/>
    </source>
</evidence>
<feature type="compositionally biased region" description="Polar residues" evidence="14">
    <location>
        <begin position="74"/>
        <end position="90"/>
    </location>
</feature>
<dbReference type="Proteomes" id="UP000002624">
    <property type="component" value="Unassembled WGS sequence"/>
</dbReference>
<keyword evidence="7" id="KW-0811">Translocation</keyword>
<dbReference type="GO" id="GO:1990429">
    <property type="term" value="C:peroxisomal importomer complex"/>
    <property type="evidence" value="ECO:0007669"/>
    <property type="project" value="TreeGrafter"/>
</dbReference>
<evidence type="ECO:0000256" key="5">
    <source>
        <dbReference type="ARBA" id="ARBA00022927"/>
    </source>
</evidence>
<protein>
    <recommendedName>
        <fullName evidence="11">Peroxisomal membrane protein PEX13</fullName>
    </recommendedName>
    <alternativeName>
        <fullName evidence="10">Peroxin-13</fullName>
    </alternativeName>
</protein>
<evidence type="ECO:0000256" key="13">
    <source>
        <dbReference type="PROSITE-ProRule" id="PRU00192"/>
    </source>
</evidence>
<evidence type="ECO:0000256" key="8">
    <source>
        <dbReference type="ARBA" id="ARBA00023136"/>
    </source>
</evidence>
<sequence>MQGERIASDGGVDWEAYINAISTTAIDRASAVDILGSPATENLSPPPALLSHPASPSSAQSCPGRKHHPRRIRSTASQRQANNIISGSSGQKREKNTHTSQTHLELFPLTIHLFLRESAAAAVSGPLLNTSATTTSTSPATTTSAPDLPSRPSSLNSVVNQTASNYSPYGTSRLGQSPYGGAYGGYNSYTSPYSRLGGMGSMYGGYGAGYGGMYGGMGGMGGYGGMYGGIPPGGDPNSLTNSFSQSTQATFQLIESIVGAFGGFAQMLESTYMATHSSFFGISPRLPLISMVSVAEQFGNLRNTLGSVLGIFTVLRWFRTLIAKFTGRPPPADATSLTPSAFAVFTGKGQMPATLPDGSPAPPRPSKKPFFFFLVAVFGLPYLMGKLIRTLARTQELEAKRMMIGPNGEPLPGNQQQNVIDPSKLDFCRVMYDYTPESQNTARVDLAVKKGDLVAVLSRSDPMGNPSEWWTMQGP</sequence>
<keyword evidence="4 15" id="KW-0812">Transmembrane</keyword>
<evidence type="ECO:0000256" key="6">
    <source>
        <dbReference type="ARBA" id="ARBA00022989"/>
    </source>
</evidence>
<evidence type="ECO:0000313" key="17">
    <source>
        <dbReference type="EMBL" id="EER39084.1"/>
    </source>
</evidence>
<dbReference type="Gene3D" id="2.30.30.40">
    <property type="entry name" value="SH3 Domains"/>
    <property type="match status" value="1"/>
</dbReference>
<feature type="region of interest" description="Disordered" evidence="14">
    <location>
        <begin position="43"/>
        <end position="100"/>
    </location>
</feature>
<comment type="similarity">
    <text evidence="1">Belongs to the peroxin-13 family.</text>
</comment>
<evidence type="ECO:0000256" key="12">
    <source>
        <dbReference type="ARBA" id="ARBA00046271"/>
    </source>
</evidence>
<name>C6HLE7_AJECH</name>
<reference evidence="18" key="1">
    <citation type="submission" date="2009-05" db="EMBL/GenBank/DDBJ databases">
        <title>The genome sequence of Ajellomyces capsulatus strain H143.</title>
        <authorList>
            <person name="Champion M."/>
            <person name="Cuomo C.A."/>
            <person name="Ma L.-J."/>
            <person name="Henn M.R."/>
            <person name="Sil A."/>
            <person name="Goldman B."/>
            <person name="Young S.K."/>
            <person name="Kodira C.D."/>
            <person name="Zeng Q."/>
            <person name="Koehrsen M."/>
            <person name="Alvarado L."/>
            <person name="Berlin A.M."/>
            <person name="Borenstein D."/>
            <person name="Chen Z."/>
            <person name="Engels R."/>
            <person name="Freedman E."/>
            <person name="Gellesch M."/>
            <person name="Goldberg J."/>
            <person name="Griggs A."/>
            <person name="Gujja S."/>
            <person name="Heiman D.I."/>
            <person name="Hepburn T.A."/>
            <person name="Howarth C."/>
            <person name="Jen D."/>
            <person name="Larson L."/>
            <person name="Lewis B."/>
            <person name="Mehta T."/>
            <person name="Park D."/>
            <person name="Pearson M."/>
            <person name="Roberts A."/>
            <person name="Saif S."/>
            <person name="Shea T.D."/>
            <person name="Shenoy N."/>
            <person name="Sisk P."/>
            <person name="Stolte C."/>
            <person name="Sykes S."/>
            <person name="Walk T."/>
            <person name="White J."/>
            <person name="Yandava C."/>
            <person name="Klein B."/>
            <person name="McEwen J.G."/>
            <person name="Puccia R."/>
            <person name="Goldman G.H."/>
            <person name="Felipe M.S."/>
            <person name="Nino-Vega G."/>
            <person name="San-Blas G."/>
            <person name="Taylor J.W."/>
            <person name="Mendoza L."/>
            <person name="Galagan J.E."/>
            <person name="Nusbaum C."/>
            <person name="Birren B.W."/>
        </authorList>
    </citation>
    <scope>NUCLEOTIDE SEQUENCE [LARGE SCALE GENOMIC DNA]</scope>
    <source>
        <strain evidence="18">H143</strain>
    </source>
</reference>
<evidence type="ECO:0000259" key="16">
    <source>
        <dbReference type="PROSITE" id="PS50002"/>
    </source>
</evidence>
<dbReference type="HOGENOM" id="CLU_034386_1_2_1"/>
<organism evidence="17 18">
    <name type="scientific">Ajellomyces capsulatus (strain H143)</name>
    <name type="common">Darling's disease fungus</name>
    <name type="synonym">Histoplasma capsulatum</name>
    <dbReference type="NCBI Taxonomy" id="544712"/>
    <lineage>
        <taxon>Eukaryota</taxon>
        <taxon>Fungi</taxon>
        <taxon>Dikarya</taxon>
        <taxon>Ascomycota</taxon>
        <taxon>Pezizomycotina</taxon>
        <taxon>Eurotiomycetes</taxon>
        <taxon>Eurotiomycetidae</taxon>
        <taxon>Onygenales</taxon>
        <taxon>Ajellomycetaceae</taxon>
        <taxon>Histoplasma</taxon>
    </lineage>
</organism>
<keyword evidence="2 13" id="KW-0728">SH3 domain</keyword>
<feature type="domain" description="SH3" evidence="16">
    <location>
        <begin position="423"/>
        <end position="475"/>
    </location>
</feature>
<dbReference type="SUPFAM" id="SSF50044">
    <property type="entry name" value="SH3-domain"/>
    <property type="match status" value="1"/>
</dbReference>
<gene>
    <name evidence="17" type="ORF">HCDG_07028</name>
</gene>
<dbReference type="InterPro" id="IPR001452">
    <property type="entry name" value="SH3_domain"/>
</dbReference>
<dbReference type="GO" id="GO:0016560">
    <property type="term" value="P:protein import into peroxisome matrix, docking"/>
    <property type="evidence" value="ECO:0007669"/>
    <property type="project" value="InterPro"/>
</dbReference>
<dbReference type="GO" id="GO:0005778">
    <property type="term" value="C:peroxisomal membrane"/>
    <property type="evidence" value="ECO:0007669"/>
    <property type="project" value="UniProtKB-SubCell"/>
</dbReference>
<evidence type="ECO:0000256" key="10">
    <source>
        <dbReference type="ARBA" id="ARBA00029693"/>
    </source>
</evidence>
<evidence type="ECO:0000313" key="18">
    <source>
        <dbReference type="Proteomes" id="UP000002624"/>
    </source>
</evidence>
<dbReference type="STRING" id="544712.C6HLE7"/>
<feature type="compositionally biased region" description="Low complexity" evidence="14">
    <location>
        <begin position="49"/>
        <end position="63"/>
    </location>
</feature>
<evidence type="ECO:0000256" key="11">
    <source>
        <dbReference type="ARBA" id="ARBA00034535"/>
    </source>
</evidence>
<dbReference type="AlphaFoldDB" id="C6HLE7"/>
<evidence type="ECO:0000256" key="1">
    <source>
        <dbReference type="ARBA" id="ARBA00006033"/>
    </source>
</evidence>
<keyword evidence="3" id="KW-0813">Transport</keyword>
<dbReference type="InterPro" id="IPR007223">
    <property type="entry name" value="Peroxin-13_N"/>
</dbReference>
<evidence type="ECO:0000256" key="3">
    <source>
        <dbReference type="ARBA" id="ARBA00022448"/>
    </source>
</evidence>
<dbReference type="Pfam" id="PF04088">
    <property type="entry name" value="Peroxin-13_N"/>
    <property type="match status" value="1"/>
</dbReference>
<keyword evidence="6 15" id="KW-1133">Transmembrane helix</keyword>
<evidence type="ECO:0000256" key="14">
    <source>
        <dbReference type="SAM" id="MobiDB-lite"/>
    </source>
</evidence>
<proteinExistence type="inferred from homology"/>
<dbReference type="VEuPathDB" id="FungiDB:HCDG_07028"/>
<dbReference type="PANTHER" id="PTHR19332:SF1">
    <property type="entry name" value="PEROXISOMAL MEMBRANE PROTEIN PEX13"/>
    <property type="match status" value="1"/>
</dbReference>
<dbReference type="eggNOG" id="KOG3875">
    <property type="taxonomic scope" value="Eukaryota"/>
</dbReference>
<feature type="compositionally biased region" description="Basic residues" evidence="14">
    <location>
        <begin position="64"/>
        <end position="73"/>
    </location>
</feature>
<keyword evidence="9" id="KW-0576">Peroxisome</keyword>
<dbReference type="EMBL" id="GG692430">
    <property type="protein sequence ID" value="EER39084.1"/>
    <property type="molecule type" value="Genomic_DNA"/>
</dbReference>
<evidence type="ECO:0000256" key="2">
    <source>
        <dbReference type="ARBA" id="ARBA00022443"/>
    </source>
</evidence>
<dbReference type="PANTHER" id="PTHR19332">
    <property type="entry name" value="PEROXISOMAL MEMBRANE PROTEIN PEX13"/>
    <property type="match status" value="1"/>
</dbReference>
<keyword evidence="8 15" id="KW-0472">Membrane</keyword>
<evidence type="ECO:0000256" key="7">
    <source>
        <dbReference type="ARBA" id="ARBA00023010"/>
    </source>
</evidence>
<feature type="compositionally biased region" description="Low complexity" evidence="14">
    <location>
        <begin position="130"/>
        <end position="146"/>
    </location>
</feature>
<evidence type="ECO:0000256" key="9">
    <source>
        <dbReference type="ARBA" id="ARBA00023140"/>
    </source>
</evidence>
<accession>C6HLE7</accession>
<keyword evidence="5" id="KW-0653">Protein transport</keyword>
<dbReference type="OrthoDB" id="10037838at2759"/>
<feature type="transmembrane region" description="Helical" evidence="15">
    <location>
        <begin position="370"/>
        <end position="392"/>
    </location>
</feature>
<feature type="region of interest" description="Disordered" evidence="14">
    <location>
        <begin position="129"/>
        <end position="157"/>
    </location>
</feature>
<dbReference type="PROSITE" id="PS50002">
    <property type="entry name" value="SH3"/>
    <property type="match status" value="1"/>
</dbReference>
<comment type="subcellular location">
    <subcellularLocation>
        <location evidence="12">Peroxisome membrane</location>
    </subcellularLocation>
</comment>
<dbReference type="InterPro" id="IPR035463">
    <property type="entry name" value="Pex13"/>
</dbReference>
<dbReference type="OMA" id="RTPMRPW"/>
<evidence type="ECO:0000256" key="15">
    <source>
        <dbReference type="SAM" id="Phobius"/>
    </source>
</evidence>
<dbReference type="InterPro" id="IPR036028">
    <property type="entry name" value="SH3-like_dom_sf"/>
</dbReference>